<dbReference type="AlphaFoldDB" id="A0A6G8Q0X9"/>
<keyword evidence="2" id="KW-1185">Reference proteome</keyword>
<evidence type="ECO:0000313" key="1">
    <source>
        <dbReference type="EMBL" id="QIN80070.1"/>
    </source>
</evidence>
<proteinExistence type="predicted"/>
<gene>
    <name evidence="1" type="ORF">GBA65_17815</name>
</gene>
<evidence type="ECO:0000313" key="2">
    <source>
        <dbReference type="Proteomes" id="UP000502706"/>
    </source>
</evidence>
<sequence>MLESRAAGMIREYLRSQATNLERAERLGERAERLEKAGIPSESARNRAERARTEVMAGLAALRGRFVEAAGGREGARAFDRVVDLLCPTFKPLY</sequence>
<protein>
    <submittedName>
        <fullName evidence="1">Uncharacterized protein</fullName>
    </submittedName>
</protein>
<accession>A0A6G8Q0X9</accession>
<dbReference type="EMBL" id="CP045121">
    <property type="protein sequence ID" value="QIN80070.1"/>
    <property type="molecule type" value="Genomic_DNA"/>
</dbReference>
<reference evidence="1 2" key="1">
    <citation type="submission" date="2019-10" db="EMBL/GenBank/DDBJ databases">
        <title>Rubrobacter sp nov SCSIO 52915 isolated from a deep-sea sediment in the South China Sea.</title>
        <authorList>
            <person name="Chen R.W."/>
        </authorList>
    </citation>
    <scope>NUCLEOTIDE SEQUENCE [LARGE SCALE GENOMIC DNA]</scope>
    <source>
        <strain evidence="1 2">SCSIO 52915</strain>
    </source>
</reference>
<dbReference type="RefSeq" id="WP_166397746.1">
    <property type="nucleotide sequence ID" value="NZ_CP045121.1"/>
</dbReference>
<name>A0A6G8Q0X9_9ACTN</name>
<dbReference type="Proteomes" id="UP000502706">
    <property type="component" value="Chromosome"/>
</dbReference>
<organism evidence="1 2">
    <name type="scientific">Rubrobacter marinus</name>
    <dbReference type="NCBI Taxonomy" id="2653852"/>
    <lineage>
        <taxon>Bacteria</taxon>
        <taxon>Bacillati</taxon>
        <taxon>Actinomycetota</taxon>
        <taxon>Rubrobacteria</taxon>
        <taxon>Rubrobacterales</taxon>
        <taxon>Rubrobacteraceae</taxon>
        <taxon>Rubrobacter</taxon>
    </lineage>
</organism>
<dbReference type="KEGG" id="rmar:GBA65_17815"/>